<evidence type="ECO:0000313" key="1">
    <source>
        <dbReference type="EMBL" id="KXA89150.1"/>
    </source>
</evidence>
<dbReference type="AlphaFoldDB" id="A0A133U4N7"/>
<evidence type="ECO:0000313" key="2">
    <source>
        <dbReference type="Proteomes" id="UP000070163"/>
    </source>
</evidence>
<organism evidence="1 2">
    <name type="scientific">candidate division MSBL1 archaeon SCGC-AAA259A05</name>
    <dbReference type="NCBI Taxonomy" id="1698259"/>
    <lineage>
        <taxon>Archaea</taxon>
        <taxon>Methanobacteriati</taxon>
        <taxon>Methanobacteriota</taxon>
        <taxon>candidate division MSBL1</taxon>
    </lineage>
</organism>
<reference evidence="1 2" key="1">
    <citation type="journal article" date="2016" name="Sci. Rep.">
        <title>Metabolic traits of an uncultured archaeal lineage -MSBL1- from brine pools of the Red Sea.</title>
        <authorList>
            <person name="Mwirichia R."/>
            <person name="Alam I."/>
            <person name="Rashid M."/>
            <person name="Vinu M."/>
            <person name="Ba-Alawi W."/>
            <person name="Anthony Kamau A."/>
            <person name="Kamanda Ngugi D."/>
            <person name="Goker M."/>
            <person name="Klenk H.P."/>
            <person name="Bajic V."/>
            <person name="Stingl U."/>
        </authorList>
    </citation>
    <scope>NUCLEOTIDE SEQUENCE [LARGE SCALE GENOMIC DNA]</scope>
    <source>
        <strain evidence="1">SCGC-AAA259A05</strain>
    </source>
</reference>
<dbReference type="EMBL" id="LHXJ01000095">
    <property type="protein sequence ID" value="KXA89150.1"/>
    <property type="molecule type" value="Genomic_DNA"/>
</dbReference>
<proteinExistence type="predicted"/>
<name>A0A133U4N7_9EURY</name>
<comment type="caution">
    <text evidence="1">The sequence shown here is derived from an EMBL/GenBank/DDBJ whole genome shotgun (WGS) entry which is preliminary data.</text>
</comment>
<gene>
    <name evidence="1" type="ORF">AKJ57_05800</name>
</gene>
<keyword evidence="2" id="KW-1185">Reference proteome</keyword>
<accession>A0A133U4N7</accession>
<dbReference type="Proteomes" id="UP000070163">
    <property type="component" value="Unassembled WGS sequence"/>
</dbReference>
<sequence>MERKYYPSLLESFFPLEVFAKGQAWYSARYSSNNSIIRSESFSLRIFLSSYLFPEGAFGVLPLQKELEVHREVR</sequence>
<protein>
    <submittedName>
        <fullName evidence="1">Uncharacterized protein</fullName>
    </submittedName>
</protein>